<accession>A0A5B0MQE4</accession>
<dbReference type="EMBL" id="VSWC01000144">
    <property type="protein sequence ID" value="KAA1078246.1"/>
    <property type="molecule type" value="Genomic_DNA"/>
</dbReference>
<keyword evidence="3" id="KW-1185">Reference proteome</keyword>
<gene>
    <name evidence="2" type="ORF">PGT21_031651</name>
</gene>
<sequence length="284" mass="30584">MSWCVGHIATEYAAPFEEQSSAQQTTARQATSASRRVSSSLEYLKAASPALLWDSSFSSSLHESHPHPNHPHPNHPHPNHPHPNHQNSKQLALAWLFLTSSGQWATTPSNRNAAMGPAPNSAPAAVAAFPRSPPLSAFPAASPHFHLPSRLRPTAQVTRSNAIRRPAAASANLSLNDIDINGDLVNKALGLTPTSPAPPLPLTSIPPMKTSSVDYSTLPLPPLPLPPTPPAAPPLPLLPFPRPPRRARVTSNRNAMIILVPQDLPQELRDIQLDSWMTQDDDST</sequence>
<proteinExistence type="predicted"/>
<feature type="compositionally biased region" description="Basic residues" evidence="1">
    <location>
        <begin position="67"/>
        <end position="83"/>
    </location>
</feature>
<evidence type="ECO:0000313" key="3">
    <source>
        <dbReference type="Proteomes" id="UP000324748"/>
    </source>
</evidence>
<comment type="caution">
    <text evidence="2">The sequence shown here is derived from an EMBL/GenBank/DDBJ whole genome shotgun (WGS) entry which is preliminary data.</text>
</comment>
<feature type="region of interest" description="Disordered" evidence="1">
    <location>
        <begin position="58"/>
        <end position="86"/>
    </location>
</feature>
<evidence type="ECO:0000313" key="2">
    <source>
        <dbReference type="EMBL" id="KAA1078246.1"/>
    </source>
</evidence>
<dbReference type="AlphaFoldDB" id="A0A5B0MQE4"/>
<dbReference type="Proteomes" id="UP000324748">
    <property type="component" value="Unassembled WGS sequence"/>
</dbReference>
<protein>
    <submittedName>
        <fullName evidence="2">Uncharacterized protein</fullName>
    </submittedName>
</protein>
<name>A0A5B0MQE4_PUCGR</name>
<reference evidence="2 3" key="1">
    <citation type="submission" date="2019-05" db="EMBL/GenBank/DDBJ databases">
        <title>Emergence of the Ug99 lineage of the wheat stem rust pathogen through somatic hybridization.</title>
        <authorList>
            <person name="Li F."/>
            <person name="Upadhyaya N.M."/>
            <person name="Sperschneider J."/>
            <person name="Matny O."/>
            <person name="Nguyen-Phuc H."/>
            <person name="Mago R."/>
            <person name="Raley C."/>
            <person name="Miller M.E."/>
            <person name="Silverstein K.A.T."/>
            <person name="Henningsen E."/>
            <person name="Hirsch C.D."/>
            <person name="Visser B."/>
            <person name="Pretorius Z.A."/>
            <person name="Steffenson B.J."/>
            <person name="Schwessinger B."/>
            <person name="Dodds P.N."/>
            <person name="Figueroa M."/>
        </authorList>
    </citation>
    <scope>NUCLEOTIDE SEQUENCE [LARGE SCALE GENOMIC DNA]</scope>
    <source>
        <strain evidence="2">21-0</strain>
    </source>
</reference>
<organism evidence="2 3">
    <name type="scientific">Puccinia graminis f. sp. tritici</name>
    <dbReference type="NCBI Taxonomy" id="56615"/>
    <lineage>
        <taxon>Eukaryota</taxon>
        <taxon>Fungi</taxon>
        <taxon>Dikarya</taxon>
        <taxon>Basidiomycota</taxon>
        <taxon>Pucciniomycotina</taxon>
        <taxon>Pucciniomycetes</taxon>
        <taxon>Pucciniales</taxon>
        <taxon>Pucciniaceae</taxon>
        <taxon>Puccinia</taxon>
    </lineage>
</organism>
<evidence type="ECO:0000256" key="1">
    <source>
        <dbReference type="SAM" id="MobiDB-lite"/>
    </source>
</evidence>